<evidence type="ECO:0000256" key="2">
    <source>
        <dbReference type="ARBA" id="ARBA00022840"/>
    </source>
</evidence>
<accession>A0ABR3IU61</accession>
<reference evidence="5" key="1">
    <citation type="submission" date="2024-06" db="EMBL/GenBank/DDBJ databases">
        <title>Multi-omics analyses provide insights into the biosynthesis of the anticancer antibiotic pleurotin in Hohenbuehelia grisea.</title>
        <authorList>
            <person name="Weaver J.A."/>
            <person name="Alberti F."/>
        </authorList>
    </citation>
    <scope>NUCLEOTIDE SEQUENCE [LARGE SCALE GENOMIC DNA]</scope>
    <source>
        <strain evidence="5">T-177</strain>
    </source>
</reference>
<evidence type="ECO:0000259" key="3">
    <source>
        <dbReference type="PROSITE" id="PS50893"/>
    </source>
</evidence>
<dbReference type="EMBL" id="JASNQZ010000015">
    <property type="protein sequence ID" value="KAL0946879.1"/>
    <property type="molecule type" value="Genomic_DNA"/>
</dbReference>
<dbReference type="InterPro" id="IPR027417">
    <property type="entry name" value="P-loop_NTPase"/>
</dbReference>
<dbReference type="SMART" id="SM00382">
    <property type="entry name" value="AAA"/>
    <property type="match status" value="1"/>
</dbReference>
<organism evidence="4 5">
    <name type="scientific">Hohenbuehelia grisea</name>
    <dbReference type="NCBI Taxonomy" id="104357"/>
    <lineage>
        <taxon>Eukaryota</taxon>
        <taxon>Fungi</taxon>
        <taxon>Dikarya</taxon>
        <taxon>Basidiomycota</taxon>
        <taxon>Agaricomycotina</taxon>
        <taxon>Agaricomycetes</taxon>
        <taxon>Agaricomycetidae</taxon>
        <taxon>Agaricales</taxon>
        <taxon>Pleurotineae</taxon>
        <taxon>Pleurotaceae</taxon>
        <taxon>Hohenbuehelia</taxon>
    </lineage>
</organism>
<sequence>MSDTILEVKSLSCKGQDGNVIISEVNFAVRENDVVIIQGKSGSGKSTLLKCLAHLNLYDGEVFYHGETPKKLGIPLFRTRVTYVPQRPSLLPGTPRDFIRAISGFSARTGSGIKKDVLYNEIAERSTGIGKAWDVEEGLWDREWSNLSGGEAQRIALATAFGCDTAEVLLLDEPTSALDAESGSQVEKFIVDEVRNSESALKAVVWITHSDEQGGRVGTRYLRISEGLCDEEAAPDV</sequence>
<dbReference type="InterPro" id="IPR017871">
    <property type="entry name" value="ABC_transporter-like_CS"/>
</dbReference>
<dbReference type="PANTHER" id="PTHR43119:SF1">
    <property type="entry name" value="ABC TRANSPORTER DOMAIN-CONTAINING PROTEIN"/>
    <property type="match status" value="1"/>
</dbReference>
<evidence type="ECO:0000256" key="1">
    <source>
        <dbReference type="ARBA" id="ARBA00022741"/>
    </source>
</evidence>
<name>A0ABR3IU61_9AGAR</name>
<dbReference type="PROSITE" id="PS50893">
    <property type="entry name" value="ABC_TRANSPORTER_2"/>
    <property type="match status" value="1"/>
</dbReference>
<evidence type="ECO:0000313" key="4">
    <source>
        <dbReference type="EMBL" id="KAL0946879.1"/>
    </source>
</evidence>
<dbReference type="PANTHER" id="PTHR43119">
    <property type="entry name" value="ABC TRANSPORT PROTEIN ATP-BINDING COMPONENT-RELATED"/>
    <property type="match status" value="1"/>
</dbReference>
<gene>
    <name evidence="4" type="ORF">HGRIS_013045</name>
</gene>
<protein>
    <recommendedName>
        <fullName evidence="3">ABC transporter domain-containing protein</fullName>
    </recommendedName>
</protein>
<dbReference type="Gene3D" id="3.40.50.300">
    <property type="entry name" value="P-loop containing nucleotide triphosphate hydrolases"/>
    <property type="match status" value="1"/>
</dbReference>
<keyword evidence="1" id="KW-0547">Nucleotide-binding</keyword>
<comment type="caution">
    <text evidence="4">The sequence shown here is derived from an EMBL/GenBank/DDBJ whole genome shotgun (WGS) entry which is preliminary data.</text>
</comment>
<dbReference type="InterPro" id="IPR003593">
    <property type="entry name" value="AAA+_ATPase"/>
</dbReference>
<keyword evidence="5" id="KW-1185">Reference proteome</keyword>
<dbReference type="Pfam" id="PF00005">
    <property type="entry name" value="ABC_tran"/>
    <property type="match status" value="1"/>
</dbReference>
<proteinExistence type="predicted"/>
<dbReference type="Proteomes" id="UP001556367">
    <property type="component" value="Unassembled WGS sequence"/>
</dbReference>
<dbReference type="PROSITE" id="PS00211">
    <property type="entry name" value="ABC_TRANSPORTER_1"/>
    <property type="match status" value="1"/>
</dbReference>
<dbReference type="InterPro" id="IPR003439">
    <property type="entry name" value="ABC_transporter-like_ATP-bd"/>
</dbReference>
<feature type="domain" description="ABC transporter" evidence="3">
    <location>
        <begin position="6"/>
        <end position="237"/>
    </location>
</feature>
<dbReference type="SUPFAM" id="SSF52540">
    <property type="entry name" value="P-loop containing nucleoside triphosphate hydrolases"/>
    <property type="match status" value="1"/>
</dbReference>
<evidence type="ECO:0000313" key="5">
    <source>
        <dbReference type="Proteomes" id="UP001556367"/>
    </source>
</evidence>
<keyword evidence="2" id="KW-0067">ATP-binding</keyword>